<name>A0A1H9CIA4_FLAFI</name>
<evidence type="ECO:0000256" key="1">
    <source>
        <dbReference type="SAM" id="MobiDB-lite"/>
    </source>
</evidence>
<proteinExistence type="predicted"/>
<reference evidence="3" key="1">
    <citation type="submission" date="2016-10" db="EMBL/GenBank/DDBJ databases">
        <authorList>
            <person name="Varghese N."/>
            <person name="Submissions S."/>
        </authorList>
    </citation>
    <scope>NUCLEOTIDE SEQUENCE [LARGE SCALE GENOMIC DNA]</scope>
    <source>
        <strain evidence="3">DSM 15719</strain>
    </source>
</reference>
<dbReference type="EMBL" id="FOFZ01000001">
    <property type="protein sequence ID" value="SEQ00747.1"/>
    <property type="molecule type" value="Genomic_DNA"/>
</dbReference>
<feature type="region of interest" description="Disordered" evidence="1">
    <location>
        <begin position="54"/>
        <end position="74"/>
    </location>
</feature>
<evidence type="ECO:0000313" key="2">
    <source>
        <dbReference type="EMBL" id="SEQ00747.1"/>
    </source>
</evidence>
<feature type="compositionally biased region" description="Polar residues" evidence="1">
    <location>
        <begin position="61"/>
        <end position="74"/>
    </location>
</feature>
<organism evidence="2 3">
    <name type="scientific">Flavobacterium frigoris</name>
    <dbReference type="NCBI Taxonomy" id="229204"/>
    <lineage>
        <taxon>Bacteria</taxon>
        <taxon>Pseudomonadati</taxon>
        <taxon>Bacteroidota</taxon>
        <taxon>Flavobacteriia</taxon>
        <taxon>Flavobacteriales</taxon>
        <taxon>Flavobacteriaceae</taxon>
        <taxon>Flavobacterium</taxon>
    </lineage>
</organism>
<sequence>MKIALVFEKKTSNHGVYTDMAWGGLVKTPIYNKKIPLGSAERARIENRYQAESLNRAVGQGTPSVQNPIGNPCN</sequence>
<dbReference type="Proteomes" id="UP000183658">
    <property type="component" value="Unassembled WGS sequence"/>
</dbReference>
<evidence type="ECO:0000313" key="3">
    <source>
        <dbReference type="Proteomes" id="UP000183658"/>
    </source>
</evidence>
<keyword evidence="3" id="KW-1185">Reference proteome</keyword>
<dbReference type="OrthoDB" id="1450227at2"/>
<accession>A0A1H9CIA4</accession>
<protein>
    <submittedName>
        <fullName evidence="2">Uncharacterized protein</fullName>
    </submittedName>
</protein>
<dbReference type="AlphaFoldDB" id="A0A1H9CIA4"/>
<dbReference type="RefSeq" id="WP_074720278.1">
    <property type="nucleotide sequence ID" value="NZ_CBCRVS010000003.1"/>
</dbReference>
<gene>
    <name evidence="2" type="ORF">SAMN05444355_101178</name>
</gene>